<keyword evidence="1" id="KW-0812">Transmembrane</keyword>
<keyword evidence="1" id="KW-1133">Transmembrane helix</keyword>
<feature type="transmembrane region" description="Helical" evidence="1">
    <location>
        <begin position="87"/>
        <end position="108"/>
    </location>
</feature>
<gene>
    <name evidence="2" type="ORF">GALMADRAFT_558186</name>
</gene>
<dbReference type="EMBL" id="KL142381">
    <property type="protein sequence ID" value="KDR75451.1"/>
    <property type="molecule type" value="Genomic_DNA"/>
</dbReference>
<dbReference type="HOGENOM" id="CLU_1731589_0_0_1"/>
<keyword evidence="1" id="KW-0472">Membrane</keyword>
<dbReference type="AlphaFoldDB" id="A0A067SX62"/>
<evidence type="ECO:0000313" key="2">
    <source>
        <dbReference type="EMBL" id="KDR75451.1"/>
    </source>
</evidence>
<sequence>MSQRASPKSKRVSSSPACLQIQSVAIKARSKQESMSEKGIWTLFRPFSLLFRAVFWLSLGGRCATKDPVCIVFHNCSAAQSREKYSLVLSLSFSFLFRFFDFLFYLFIFTSPTPVSGQTLTDLDTSQFTPHTLYTTPLFSARRKASFGGKN</sequence>
<reference evidence="3" key="1">
    <citation type="journal article" date="2014" name="Proc. Natl. Acad. Sci. U.S.A.">
        <title>Extensive sampling of basidiomycete genomes demonstrates inadequacy of the white-rot/brown-rot paradigm for wood decay fungi.</title>
        <authorList>
            <person name="Riley R."/>
            <person name="Salamov A.A."/>
            <person name="Brown D.W."/>
            <person name="Nagy L.G."/>
            <person name="Floudas D."/>
            <person name="Held B.W."/>
            <person name="Levasseur A."/>
            <person name="Lombard V."/>
            <person name="Morin E."/>
            <person name="Otillar R."/>
            <person name="Lindquist E.A."/>
            <person name="Sun H."/>
            <person name="LaButti K.M."/>
            <person name="Schmutz J."/>
            <person name="Jabbour D."/>
            <person name="Luo H."/>
            <person name="Baker S.E."/>
            <person name="Pisabarro A.G."/>
            <person name="Walton J.D."/>
            <person name="Blanchette R.A."/>
            <person name="Henrissat B."/>
            <person name="Martin F."/>
            <person name="Cullen D."/>
            <person name="Hibbett D.S."/>
            <person name="Grigoriev I.V."/>
        </authorList>
    </citation>
    <scope>NUCLEOTIDE SEQUENCE [LARGE SCALE GENOMIC DNA]</scope>
    <source>
        <strain evidence="3">CBS 339.88</strain>
    </source>
</reference>
<proteinExistence type="predicted"/>
<accession>A0A067SX62</accession>
<organism evidence="2 3">
    <name type="scientific">Galerina marginata (strain CBS 339.88)</name>
    <dbReference type="NCBI Taxonomy" id="685588"/>
    <lineage>
        <taxon>Eukaryota</taxon>
        <taxon>Fungi</taxon>
        <taxon>Dikarya</taxon>
        <taxon>Basidiomycota</taxon>
        <taxon>Agaricomycotina</taxon>
        <taxon>Agaricomycetes</taxon>
        <taxon>Agaricomycetidae</taxon>
        <taxon>Agaricales</taxon>
        <taxon>Agaricineae</taxon>
        <taxon>Strophariaceae</taxon>
        <taxon>Galerina</taxon>
    </lineage>
</organism>
<evidence type="ECO:0000313" key="3">
    <source>
        <dbReference type="Proteomes" id="UP000027222"/>
    </source>
</evidence>
<name>A0A067SX62_GALM3</name>
<evidence type="ECO:0000256" key="1">
    <source>
        <dbReference type="SAM" id="Phobius"/>
    </source>
</evidence>
<keyword evidence="3" id="KW-1185">Reference proteome</keyword>
<evidence type="ECO:0008006" key="4">
    <source>
        <dbReference type="Google" id="ProtNLM"/>
    </source>
</evidence>
<dbReference type="Proteomes" id="UP000027222">
    <property type="component" value="Unassembled WGS sequence"/>
</dbReference>
<protein>
    <recommendedName>
        <fullName evidence="4">Transmembrane protein</fullName>
    </recommendedName>
</protein>